<keyword evidence="4" id="KW-0007">Acetylation</keyword>
<evidence type="ECO:0000313" key="12">
    <source>
        <dbReference type="Proteomes" id="UP000501690"/>
    </source>
</evidence>
<feature type="domain" description="T-SNARE coiled-coil homology" evidence="10">
    <location>
        <begin position="598"/>
        <end position="660"/>
    </location>
</feature>
<dbReference type="PANTHER" id="PTHR19957:SF80">
    <property type="entry name" value="SYNTAXIN-121"/>
    <property type="match status" value="1"/>
</dbReference>
<dbReference type="CDD" id="cd15848">
    <property type="entry name" value="SNARE_syntaxin1-like"/>
    <property type="match status" value="2"/>
</dbReference>
<dbReference type="PANTHER" id="PTHR19957">
    <property type="entry name" value="SYNTAXIN"/>
    <property type="match status" value="1"/>
</dbReference>
<accession>A0A4D6MBD9</accession>
<feature type="domain" description="T-SNARE coiled-coil homology" evidence="10">
    <location>
        <begin position="209"/>
        <end position="271"/>
    </location>
</feature>
<gene>
    <name evidence="11" type="ORF">DEO72_LG6g2841</name>
</gene>
<feature type="transmembrane region" description="Helical" evidence="9">
    <location>
        <begin position="281"/>
        <end position="301"/>
    </location>
</feature>
<dbReference type="EMBL" id="CP039350">
    <property type="protein sequence ID" value="QCD98123.1"/>
    <property type="molecule type" value="Genomic_DNA"/>
</dbReference>
<dbReference type="GO" id="GO:0012505">
    <property type="term" value="C:endomembrane system"/>
    <property type="evidence" value="ECO:0007669"/>
    <property type="project" value="TreeGrafter"/>
</dbReference>
<dbReference type="Gene3D" id="1.20.58.70">
    <property type="match status" value="2"/>
</dbReference>
<dbReference type="InterPro" id="IPR010989">
    <property type="entry name" value="SNARE"/>
</dbReference>
<feature type="transmembrane region" description="Helical" evidence="9">
    <location>
        <begin position="673"/>
        <end position="690"/>
    </location>
</feature>
<keyword evidence="9" id="KW-0812">Transmembrane</keyword>
<dbReference type="AlphaFoldDB" id="A0A4D6MBD9"/>
<evidence type="ECO:0000256" key="9">
    <source>
        <dbReference type="SAM" id="Phobius"/>
    </source>
</evidence>
<reference evidence="11 12" key="1">
    <citation type="submission" date="2019-04" db="EMBL/GenBank/DDBJ databases">
        <title>An improved genome assembly and genetic linkage map for asparagus bean, Vigna unguiculata ssp. sesquipedialis.</title>
        <authorList>
            <person name="Xia Q."/>
            <person name="Zhang R."/>
            <person name="Dong Y."/>
        </authorList>
    </citation>
    <scope>NUCLEOTIDE SEQUENCE [LARGE SCALE GENOMIC DNA]</scope>
    <source>
        <tissue evidence="11">Leaf</tissue>
    </source>
</reference>
<dbReference type="GO" id="GO:0048278">
    <property type="term" value="P:vesicle docking"/>
    <property type="evidence" value="ECO:0007669"/>
    <property type="project" value="TreeGrafter"/>
</dbReference>
<evidence type="ECO:0000256" key="2">
    <source>
        <dbReference type="ARBA" id="ARBA00022448"/>
    </source>
</evidence>
<dbReference type="Gene3D" id="1.20.5.110">
    <property type="match status" value="2"/>
</dbReference>
<dbReference type="FunFam" id="1.20.5.110:FF:000008">
    <property type="entry name" value="Syntaxin 132"/>
    <property type="match status" value="2"/>
</dbReference>
<keyword evidence="2" id="KW-0813">Transport</keyword>
<dbReference type="SUPFAM" id="SSF47661">
    <property type="entry name" value="t-snare proteins"/>
    <property type="match status" value="2"/>
</dbReference>
<evidence type="ECO:0000259" key="10">
    <source>
        <dbReference type="PROSITE" id="PS50192"/>
    </source>
</evidence>
<protein>
    <submittedName>
        <fullName evidence="11">Syntaxin 1B/2/3</fullName>
    </submittedName>
</protein>
<dbReference type="GO" id="GO:0005886">
    <property type="term" value="C:plasma membrane"/>
    <property type="evidence" value="ECO:0007669"/>
    <property type="project" value="TreeGrafter"/>
</dbReference>
<dbReference type="GO" id="GO:0006906">
    <property type="term" value="P:vesicle fusion"/>
    <property type="evidence" value="ECO:0007669"/>
    <property type="project" value="TreeGrafter"/>
</dbReference>
<dbReference type="GO" id="GO:0000149">
    <property type="term" value="F:SNARE binding"/>
    <property type="evidence" value="ECO:0007669"/>
    <property type="project" value="TreeGrafter"/>
</dbReference>
<evidence type="ECO:0000256" key="5">
    <source>
        <dbReference type="ARBA" id="ARBA00023054"/>
    </source>
</evidence>
<dbReference type="GO" id="GO:0006886">
    <property type="term" value="P:intracellular protein transport"/>
    <property type="evidence" value="ECO:0007669"/>
    <property type="project" value="InterPro"/>
</dbReference>
<dbReference type="Pfam" id="PF05739">
    <property type="entry name" value="SNARE"/>
    <property type="match status" value="2"/>
</dbReference>
<comment type="similarity">
    <text evidence="1 6">Belongs to the syntaxin family.</text>
</comment>
<dbReference type="SMART" id="SM00503">
    <property type="entry name" value="SynN"/>
    <property type="match status" value="2"/>
</dbReference>
<dbReference type="PROSITE" id="PS00914">
    <property type="entry name" value="SYNTAXIN"/>
    <property type="match status" value="2"/>
</dbReference>
<evidence type="ECO:0000256" key="1">
    <source>
        <dbReference type="ARBA" id="ARBA00009063"/>
    </source>
</evidence>
<evidence type="ECO:0000256" key="3">
    <source>
        <dbReference type="ARBA" id="ARBA00022927"/>
    </source>
</evidence>
<dbReference type="CDD" id="cd00179">
    <property type="entry name" value="SynN"/>
    <property type="match status" value="2"/>
</dbReference>
<keyword evidence="12" id="KW-1185">Reference proteome</keyword>
<name>A0A4D6MBD9_VIGUN</name>
<evidence type="ECO:0000256" key="7">
    <source>
        <dbReference type="SAM" id="Coils"/>
    </source>
</evidence>
<dbReference type="SMART" id="SM00397">
    <property type="entry name" value="t_SNARE"/>
    <property type="match status" value="2"/>
</dbReference>
<dbReference type="InterPro" id="IPR006011">
    <property type="entry name" value="Syntaxin_N"/>
</dbReference>
<evidence type="ECO:0000256" key="4">
    <source>
        <dbReference type="ARBA" id="ARBA00022990"/>
    </source>
</evidence>
<keyword evidence="9" id="KW-1133">Transmembrane helix</keyword>
<feature type="coiled-coil region" evidence="7">
    <location>
        <begin position="428"/>
        <end position="455"/>
    </location>
</feature>
<evidence type="ECO:0000313" key="11">
    <source>
        <dbReference type="EMBL" id="QCD98123.1"/>
    </source>
</evidence>
<dbReference type="InterPro" id="IPR006012">
    <property type="entry name" value="Syntaxin/epimorphin_CS"/>
</dbReference>
<feature type="region of interest" description="Disordered" evidence="8">
    <location>
        <begin position="1"/>
        <end position="31"/>
    </location>
</feature>
<feature type="compositionally biased region" description="Polar residues" evidence="8">
    <location>
        <begin position="1"/>
        <end position="22"/>
    </location>
</feature>
<evidence type="ECO:0000256" key="8">
    <source>
        <dbReference type="SAM" id="MobiDB-lite"/>
    </source>
</evidence>
<dbReference type="GO" id="GO:0006887">
    <property type="term" value="P:exocytosis"/>
    <property type="evidence" value="ECO:0007669"/>
    <property type="project" value="TreeGrafter"/>
</dbReference>
<dbReference type="FunFam" id="1.20.58.70:FF:000003">
    <property type="entry name" value="Qa-SNARE, Sso1/Syntaxin1-type, SYP12A-group"/>
    <property type="match status" value="2"/>
</dbReference>
<dbReference type="InterPro" id="IPR045242">
    <property type="entry name" value="Syntaxin"/>
</dbReference>
<keyword evidence="5 7" id="KW-0175">Coiled coil</keyword>
<dbReference type="GO" id="GO:0031201">
    <property type="term" value="C:SNARE complex"/>
    <property type="evidence" value="ECO:0007669"/>
    <property type="project" value="TreeGrafter"/>
</dbReference>
<dbReference type="InterPro" id="IPR000727">
    <property type="entry name" value="T_SNARE_dom"/>
</dbReference>
<keyword evidence="9" id="KW-0472">Membrane</keyword>
<evidence type="ECO:0000256" key="6">
    <source>
        <dbReference type="RuleBase" id="RU003858"/>
    </source>
</evidence>
<dbReference type="PROSITE" id="PS50192">
    <property type="entry name" value="T_SNARE"/>
    <property type="match status" value="2"/>
</dbReference>
<organism evidence="11 12">
    <name type="scientific">Vigna unguiculata</name>
    <name type="common">Cowpea</name>
    <dbReference type="NCBI Taxonomy" id="3917"/>
    <lineage>
        <taxon>Eukaryota</taxon>
        <taxon>Viridiplantae</taxon>
        <taxon>Streptophyta</taxon>
        <taxon>Embryophyta</taxon>
        <taxon>Tracheophyta</taxon>
        <taxon>Spermatophyta</taxon>
        <taxon>Magnoliopsida</taxon>
        <taxon>eudicotyledons</taxon>
        <taxon>Gunneridae</taxon>
        <taxon>Pentapetalae</taxon>
        <taxon>rosids</taxon>
        <taxon>fabids</taxon>
        <taxon>Fabales</taxon>
        <taxon>Fabaceae</taxon>
        <taxon>Papilionoideae</taxon>
        <taxon>50 kb inversion clade</taxon>
        <taxon>NPAAA clade</taxon>
        <taxon>indigoferoid/millettioid clade</taxon>
        <taxon>Phaseoleae</taxon>
        <taxon>Vigna</taxon>
    </lineage>
</organism>
<dbReference type="Proteomes" id="UP000501690">
    <property type="component" value="Linkage Group LG6"/>
</dbReference>
<dbReference type="GO" id="GO:0005484">
    <property type="term" value="F:SNAP receptor activity"/>
    <property type="evidence" value="ECO:0007669"/>
    <property type="project" value="InterPro"/>
</dbReference>
<dbReference type="Pfam" id="PF00804">
    <property type="entry name" value="Syntaxin"/>
    <property type="match status" value="2"/>
</dbReference>
<keyword evidence="3" id="KW-0653">Protein transport</keyword>
<sequence length="692" mass="78683">MQDLLSTTSSCPSNRFPPSSGHSVIEMAGGGDDDDGATSLVTYFGNVEAITEELNEVERLKQNLKRSHEKGKTLHNGKAVKDLRFAMEADVALALQTAKLIRFKLETLERANANHRSLPGCGPGSSSDRSRTSVVISLRKKLKNSLDGFNELRQQINAEHRETVQRQYFTVTGKNPDDETLDLLISSGESENLVEIAIEQGRGRIEECINEIKERHNGMKELEMNLKELHQVFLDMAVLIQSQGEQLDDIENQVARANSFVRNGTQNLESARKEQKNHRKWGCCAIILLLAIVLFLVLFFVRPWQKCSDNGDGCGGSIAAMTWFNDERYFNIFAFSMRVKLNSNFYKILKNTNRHAQKRMCFCYNNKNHCESILTTTTIFVFIKIYASMRMNDLLSSLFWKGKQQQQQQQQEQEGQHVIEITQGGMDMDKFFKEVESVKEELKELERLHLSLRASNQNGKALHSPKGVRELRSRMDLDVALALTKAKLVKTRLEALHRANQATLSLPDCGPGSYSHRTRIALVGALTKNLKHSMDSFNKLREQISYEYRDTVQRRYYAVTGENPDPETIDLLISTGESESFLQKAIQQQGRATIMDTIQEIQERHGTVKEIERSLHELHQVFLDMAVLVQHQGEHLDDIESHMALASSSVIKGVHHLQVVKNHQKNTRNFTCFAILLFIIVLVIVLPIVFRS</sequence>
<proteinExistence type="inferred from homology"/>